<dbReference type="RefSeq" id="WP_100341565.1">
    <property type="nucleotide sequence ID" value="NZ_PGFJ01000002.1"/>
</dbReference>
<dbReference type="Proteomes" id="UP000242687">
    <property type="component" value="Unassembled WGS sequence"/>
</dbReference>
<dbReference type="NCBIfam" id="TIGR03519">
    <property type="entry name" value="T9SS_PorP_fam"/>
    <property type="match status" value="1"/>
</dbReference>
<reference evidence="1 2" key="1">
    <citation type="submission" date="2017-11" db="EMBL/GenBank/DDBJ databases">
        <title>Genomic Encyclopedia of Archaeal and Bacterial Type Strains, Phase II (KMG-II): From Individual Species to Whole Genera.</title>
        <authorList>
            <person name="Goeker M."/>
        </authorList>
    </citation>
    <scope>NUCLEOTIDE SEQUENCE [LARGE SCALE GENOMIC DNA]</scope>
    <source>
        <strain evidence="1 2">DSM 28175</strain>
    </source>
</reference>
<name>A0A2H9VLK3_9SPHI</name>
<proteinExistence type="predicted"/>
<gene>
    <name evidence="1" type="ORF">CLV57_2330</name>
</gene>
<dbReference type="InterPro" id="IPR019861">
    <property type="entry name" value="PorP/SprF_Bacteroidetes"/>
</dbReference>
<organism evidence="1 2">
    <name type="scientific">Mucilaginibacter auburnensis</name>
    <dbReference type="NCBI Taxonomy" id="1457233"/>
    <lineage>
        <taxon>Bacteria</taxon>
        <taxon>Pseudomonadati</taxon>
        <taxon>Bacteroidota</taxon>
        <taxon>Sphingobacteriia</taxon>
        <taxon>Sphingobacteriales</taxon>
        <taxon>Sphingobacteriaceae</taxon>
        <taxon>Mucilaginibacter</taxon>
    </lineage>
</organism>
<protein>
    <submittedName>
        <fullName evidence="1">Type IX secretion system PorP/SprF family membrane protein</fullName>
    </submittedName>
</protein>
<sequence>MKKEIIILILLLLVLYIKSQAQIDPHFSQYYAYPLWLNPALTGVINGDARINANYKNQYPQLNNAYKTTALSADMRTNSNISLGLNVLNQAAGDAGFNYFSAYGTFGYAITVSNDGNKRVSFGLQAGVINRSFDPSKAQFGNQFNPIGGFDPSMPSNERFLSTNSTVFDAGAGVFYYDGNPLSNANLFGGVSVGHLSRPRDPFATDGDNSKLPVRYTAHAGVRIKASDYFDVIPHAIYIRQQHAQEKAVGAYSEFKMQGDKGIMFGGMYRFNDAAIASVGYHLSSLLIGASYDFNTSSLNRATASRGGFELSISYLFRKRITDPEPICPRL</sequence>
<evidence type="ECO:0000313" key="1">
    <source>
        <dbReference type="EMBL" id="PJJ79204.1"/>
    </source>
</evidence>
<dbReference type="Pfam" id="PF11751">
    <property type="entry name" value="PorP_SprF"/>
    <property type="match status" value="1"/>
</dbReference>
<comment type="caution">
    <text evidence="1">The sequence shown here is derived from an EMBL/GenBank/DDBJ whole genome shotgun (WGS) entry which is preliminary data.</text>
</comment>
<accession>A0A2H9VLK3</accession>
<dbReference type="OrthoDB" id="1186563at2"/>
<dbReference type="EMBL" id="PGFJ01000002">
    <property type="protein sequence ID" value="PJJ79204.1"/>
    <property type="molecule type" value="Genomic_DNA"/>
</dbReference>
<keyword evidence="2" id="KW-1185">Reference proteome</keyword>
<evidence type="ECO:0000313" key="2">
    <source>
        <dbReference type="Proteomes" id="UP000242687"/>
    </source>
</evidence>
<dbReference type="AlphaFoldDB" id="A0A2H9VLK3"/>